<organism evidence="1 3">
    <name type="scientific">Leptospira selangorensis</name>
    <dbReference type="NCBI Taxonomy" id="2484982"/>
    <lineage>
        <taxon>Bacteria</taxon>
        <taxon>Pseudomonadati</taxon>
        <taxon>Spirochaetota</taxon>
        <taxon>Spirochaetia</taxon>
        <taxon>Leptospirales</taxon>
        <taxon>Leptospiraceae</taxon>
        <taxon>Leptospira</taxon>
    </lineage>
</organism>
<dbReference type="AlphaFoldDB" id="A0A5F2C2Y5"/>
<evidence type="ECO:0000313" key="4">
    <source>
        <dbReference type="Proteomes" id="UP000298057"/>
    </source>
</evidence>
<keyword evidence="4" id="KW-1185">Reference proteome</keyword>
<accession>A0A5F2C2Y5</accession>
<dbReference type="RefSeq" id="WP_135651656.1">
    <property type="nucleotide sequence ID" value="NZ_RQGU01000086.1"/>
</dbReference>
<gene>
    <name evidence="1" type="ORF">EHQ81_11975</name>
    <name evidence="2" type="ORF">EHQ82_06750</name>
</gene>
<dbReference type="EMBL" id="RQGV01000012">
    <property type="protein sequence ID" value="TGM13543.1"/>
    <property type="molecule type" value="Genomic_DNA"/>
</dbReference>
<dbReference type="Proteomes" id="UP000298057">
    <property type="component" value="Unassembled WGS sequence"/>
</dbReference>
<sequence>MKYIQKLILKIKSMSKFKMKSKKQIFELFGDSIATRNFIDSFLDTNDASPFDQFLDYSYNSNVLISTDFGGEDPSSEYFIYTATFSTYKPSYDWMHAVKVKFKELGYKNPPQYKDIPQSSQSGKYIDFIKFSEKYFKGFVVSLAIPKSIESIFSNSLENTYKEIKFKSKIPNFNLSPKNTEKALRISTLISITLYTLRFHTRKGGYFWISDKDSIAKITENENLFENTVMLQMNILQTLLDGKLPMPIGYSLPWKGEEEDLSYILIALNDLFSGALADFATNTPYGSKSPTKTVKDKSSSILYHSKGIPKFFYRIIKDGDTYYGSRIKIDVEL</sequence>
<evidence type="ECO:0000313" key="2">
    <source>
        <dbReference type="EMBL" id="TGM22117.1"/>
    </source>
</evidence>
<proteinExistence type="predicted"/>
<name>A0A5F2C2Y5_9LEPT</name>
<evidence type="ECO:0000313" key="3">
    <source>
        <dbReference type="Proteomes" id="UP000297832"/>
    </source>
</evidence>
<comment type="caution">
    <text evidence="1">The sequence shown here is derived from an EMBL/GenBank/DDBJ whole genome shotgun (WGS) entry which is preliminary data.</text>
</comment>
<dbReference type="Proteomes" id="UP000297832">
    <property type="component" value="Unassembled WGS sequence"/>
</dbReference>
<protein>
    <submittedName>
        <fullName evidence="1">Uncharacterized protein</fullName>
    </submittedName>
</protein>
<reference evidence="2" key="1">
    <citation type="submission" date="2018-10" db="EMBL/GenBank/DDBJ databases">
        <authorList>
            <person name="Vincent A.T."/>
            <person name="Schiettekatte O."/>
            <person name="Bourhy P."/>
            <person name="Veyrier F.J."/>
            <person name="Picardeau M."/>
        </authorList>
    </citation>
    <scope>NUCLEOTIDE SEQUENCE</scope>
    <source>
        <strain evidence="2">201702406</strain>
    </source>
</reference>
<reference evidence="1 3" key="2">
    <citation type="journal article" date="2019" name="PLoS Negl. Trop. Dis.">
        <title>Revisiting the worldwide diversity of Leptospira species in the environment.</title>
        <authorList>
            <person name="Vincent A.T."/>
            <person name="Schiettekatte O."/>
            <person name="Bourhy P."/>
            <person name="Veyrier F.J."/>
            <person name="Picardeau M."/>
        </authorList>
    </citation>
    <scope>NUCLEOTIDE SEQUENCE [LARGE SCALE GENOMIC DNA]</scope>
    <source>
        <strain evidence="1 3">201702405</strain>
        <strain evidence="2">201702406</strain>
    </source>
</reference>
<evidence type="ECO:0000313" key="1">
    <source>
        <dbReference type="EMBL" id="TGM13543.1"/>
    </source>
</evidence>
<dbReference type="EMBL" id="RQGU01000086">
    <property type="protein sequence ID" value="TGM22117.1"/>
    <property type="molecule type" value="Genomic_DNA"/>
</dbReference>